<proteinExistence type="predicted"/>
<organism evidence="2 3">
    <name type="scientific">Acropora cervicornis</name>
    <name type="common">Staghorn coral</name>
    <dbReference type="NCBI Taxonomy" id="6130"/>
    <lineage>
        <taxon>Eukaryota</taxon>
        <taxon>Metazoa</taxon>
        <taxon>Cnidaria</taxon>
        <taxon>Anthozoa</taxon>
        <taxon>Hexacorallia</taxon>
        <taxon>Scleractinia</taxon>
        <taxon>Astrocoeniina</taxon>
        <taxon>Acroporidae</taxon>
        <taxon>Acropora</taxon>
    </lineage>
</organism>
<reference evidence="2" key="1">
    <citation type="journal article" date="2023" name="G3 (Bethesda)">
        <title>Whole genome assembly and annotation of the endangered Caribbean coral Acropora cervicornis.</title>
        <authorList>
            <person name="Selwyn J.D."/>
            <person name="Vollmer S.V."/>
        </authorList>
    </citation>
    <scope>NUCLEOTIDE SEQUENCE</scope>
    <source>
        <strain evidence="2">K2</strain>
    </source>
</reference>
<evidence type="ECO:0000256" key="1">
    <source>
        <dbReference type="SAM" id="MobiDB-lite"/>
    </source>
</evidence>
<dbReference type="PANTHER" id="PTHR31751:SF42">
    <property type="entry name" value="PROTEIN CBG10204"/>
    <property type="match status" value="1"/>
</dbReference>
<reference evidence="2" key="2">
    <citation type="journal article" date="2023" name="Science">
        <title>Genomic signatures of disease resistance in endangered staghorn corals.</title>
        <authorList>
            <person name="Vollmer S.V."/>
            <person name="Selwyn J.D."/>
            <person name="Despard B.A."/>
            <person name="Roesel C.L."/>
        </authorList>
    </citation>
    <scope>NUCLEOTIDE SEQUENCE</scope>
    <source>
        <strain evidence="2">K2</strain>
    </source>
</reference>
<feature type="region of interest" description="Disordered" evidence="1">
    <location>
        <begin position="198"/>
        <end position="285"/>
    </location>
</feature>
<feature type="region of interest" description="Disordered" evidence="1">
    <location>
        <begin position="417"/>
        <end position="444"/>
    </location>
</feature>
<feature type="compositionally biased region" description="Basic and acidic residues" evidence="1">
    <location>
        <begin position="207"/>
        <end position="216"/>
    </location>
</feature>
<dbReference type="Proteomes" id="UP001249851">
    <property type="component" value="Unassembled WGS sequence"/>
</dbReference>
<protein>
    <submittedName>
        <fullName evidence="2">Uncharacterized protein</fullName>
    </submittedName>
</protein>
<evidence type="ECO:0000313" key="3">
    <source>
        <dbReference type="Proteomes" id="UP001249851"/>
    </source>
</evidence>
<evidence type="ECO:0000313" key="2">
    <source>
        <dbReference type="EMBL" id="KAK2549591.1"/>
    </source>
</evidence>
<keyword evidence="3" id="KW-1185">Reference proteome</keyword>
<dbReference type="PANTHER" id="PTHR31751">
    <property type="entry name" value="SI:CH211-108C17.2-RELATED-RELATED"/>
    <property type="match status" value="1"/>
</dbReference>
<dbReference type="AlphaFoldDB" id="A0AAD9PVE4"/>
<comment type="caution">
    <text evidence="2">The sequence shown here is derived from an EMBL/GenBank/DDBJ whole genome shotgun (WGS) entry which is preliminary data.</text>
</comment>
<gene>
    <name evidence="2" type="ORF">P5673_029982</name>
</gene>
<sequence length="444" mass="49915">MGWMQHLQQRMSPRCSVKHPWQVVMDDRLPRELIDSLEAAVLRTNFGVITAKTQKNCVFAFTYYHRVRKLFSDLTDQILTRESFLKWKVKGGKRVEAIVYADTQFGISEHFTDDCFESDLKAQLMPKLKIFRAVPQSTPTEEASIIIEEPAESASSMATSPGCEYLVLCGSKYTQTDPVVSTPVPQSVKTFSNSGTQVEFISESPDDCDKYDKKEQESEENINTASKPKKPTLFEQVYPSDEESPNDPPLSPLVVDDDDGNDEEYKCEITDNAGSSSNDTDDELDCEEHPERKFLFASFLNLKFFSHTTFYNIQNKYLFPVVNKAWKEERSSVLDEVKSNGPVSLIGDGRCDSPGHNAKYCTYTMMTDEGKVAAINVVQVTKVTSSNAMEKEGFKRCIQDLAREEVSIKRIATDRHTSISSTVEPRLSGLVGTSVKSPDNRESG</sequence>
<dbReference type="EMBL" id="JARQWQ010000124">
    <property type="protein sequence ID" value="KAK2549591.1"/>
    <property type="molecule type" value="Genomic_DNA"/>
</dbReference>
<name>A0AAD9PVE4_ACRCE</name>
<accession>A0AAD9PVE4</accession>